<feature type="compositionally biased region" description="Polar residues" evidence="1">
    <location>
        <begin position="478"/>
        <end position="494"/>
    </location>
</feature>
<feature type="compositionally biased region" description="Gly residues" evidence="1">
    <location>
        <begin position="625"/>
        <end position="641"/>
    </location>
</feature>
<evidence type="ECO:0000256" key="1">
    <source>
        <dbReference type="SAM" id="MobiDB-lite"/>
    </source>
</evidence>
<organism evidence="3 4">
    <name type="scientific">Babesia ovata</name>
    <dbReference type="NCBI Taxonomy" id="189622"/>
    <lineage>
        <taxon>Eukaryota</taxon>
        <taxon>Sar</taxon>
        <taxon>Alveolata</taxon>
        <taxon>Apicomplexa</taxon>
        <taxon>Aconoidasida</taxon>
        <taxon>Piroplasmida</taxon>
        <taxon>Babesiidae</taxon>
        <taxon>Babesia</taxon>
    </lineage>
</organism>
<feature type="compositionally biased region" description="Polar residues" evidence="1">
    <location>
        <begin position="741"/>
        <end position="751"/>
    </location>
</feature>
<feature type="compositionally biased region" description="Polar residues" evidence="1">
    <location>
        <begin position="440"/>
        <end position="451"/>
    </location>
</feature>
<keyword evidence="4" id="KW-1185">Reference proteome</keyword>
<dbReference type="Proteomes" id="UP000236319">
    <property type="component" value="Unassembled WGS sequence"/>
</dbReference>
<reference evidence="3 4" key="1">
    <citation type="journal article" date="2017" name="BMC Genomics">
        <title>Whole-genome assembly of Babesia ovata and comparative genomics between closely related pathogens.</title>
        <authorList>
            <person name="Yamagishi J."/>
            <person name="Asada M."/>
            <person name="Hakimi H."/>
            <person name="Tanaka T.Q."/>
            <person name="Sugimoto C."/>
            <person name="Kawazu S."/>
        </authorList>
    </citation>
    <scope>NUCLEOTIDE SEQUENCE [LARGE SCALE GENOMIC DNA]</scope>
    <source>
        <strain evidence="3 4">Miyake</strain>
    </source>
</reference>
<feature type="region of interest" description="Disordered" evidence="1">
    <location>
        <begin position="383"/>
        <end position="796"/>
    </location>
</feature>
<evidence type="ECO:0000256" key="2">
    <source>
        <dbReference type="SAM" id="Phobius"/>
    </source>
</evidence>
<accession>A0A2H6K9A6</accession>
<feature type="transmembrane region" description="Helical" evidence="2">
    <location>
        <begin position="1685"/>
        <end position="1706"/>
    </location>
</feature>
<keyword evidence="2" id="KW-0812">Transmembrane</keyword>
<dbReference type="EMBL" id="BDSA01000001">
    <property type="protein sequence ID" value="GBE59575.1"/>
    <property type="molecule type" value="Genomic_DNA"/>
</dbReference>
<proteinExistence type="predicted"/>
<keyword evidence="2" id="KW-1133">Transmembrane helix</keyword>
<evidence type="ECO:0000313" key="4">
    <source>
        <dbReference type="Proteomes" id="UP000236319"/>
    </source>
</evidence>
<feature type="compositionally biased region" description="Low complexity" evidence="1">
    <location>
        <begin position="415"/>
        <end position="436"/>
    </location>
</feature>
<gene>
    <name evidence="3" type="ORF">BOVATA_010680</name>
</gene>
<sequence length="1760" mass="193295">MEKHNIPLNTLKDCLQFLQWLHSGPGTVDKVKFALSDFLGHVSAFYERLCYNPDPGSYGTKSAEDIANALLECIPKFLAAIYFLEYCVDPSYDKLGGGGWQKNFPGYEKEWVKHFWQQEWGGDLQKYLRAESGDKYGGIIPGGFTYGEVRYYSQWRDYYQGYSMVFDLQKILSKEHYNFFRSVFVSSVFSLSSGTATPNTASSLSLVRTFCDIVREEDEKDGGTSLKAALDEDLKKYNPPKSICWKDLKAHCAQLRDKLTTLFNKPERFDFTGLSTALKNLQKEELAKRTANWIRMYLTTVRGKLNPIDTRSGVIDKPNKDNLGKYFTDNFFPYGFRLDVKKRFNIPERDVKNLMTDWRDVIEGFKKMDVDLDKLKQILDGTYNKSCKTPTPPPATKTDSARPVVTKTEAAKPVVTKAEAAKPTATKTEATKPVAAMPQPTANQNNGQSENKPPAPPVADSVPAPIAPPGDQGAPGSKGTTGQKDQAGKNSSSPVPKGDQGTTGPPGTGATVSSPVPGSPVTSVAVSSPDVKGAAGQPGPPGPGDPVSSQDHDTSGKQSVQPAPPVPPPPPLPGGPAPPGKPGATGQGSTSGHPPGQVSVTSSVTVHPQPPGVSGKDAGPTNGQDVGGGAGKGGGLGGSQGVGQPTSQASDQNPSSGVTTSVALAPGKGGSGAGGRSPQHPAAPGVKQCKDSKLGTLWNNPDDYCAPQRNRQKIPFRFTETSDADEKIWASQKKTFPEYKPQSSKTLQSQIPPTLPTQPNPPAPGPSLQPADARRFNQRPPFVPQGRDAGDVDTAFVPSDITGTVIEDTSGKKRQEQISRKIKAEQQVRKWNWEAEDKMVKLKVDKSNDEQQKNATSEWEKRRDEGQLRKGHDDAAHRMQKIVQQGKLELEQKKAEEQRRKEAERKYQEAVEEYKRKLLQGMEIETKNLNEHPGRPTYPDADRVIAEMNERTAKRNPLATVAPIHPGMQPVDLKGEAVSGSTGIRESTFPPLSSNIDVPMGYPIKQLKTSIKPLPSQSIPDIMSQPIPDPSRGHRLPPFHPTYNPTEPDGPNRTKLPLTIRRDQASDGILNASTINLKNPPKSDVRAAMPQDMKLPSPPALISGWTIPGPNFKKYGSSIPTADLEPPLPPYPIDIEVKDFNSQDNVLKSEITRTHPPPIIHLIDPASPYDTYPGLPTALPPPLPPPYPNSDAAADYNNPSNWGNFKNYGFDIYPETGQCQNPWYVPDSSDVTTPPTPSPPPASDHLPRPTDVRGMLHWLVGLTQYGYIQFIEEHVEGILEEFNKDVSQLSDALDVTGDPTQLTAFHVTAKLTEACHYAASVLYRLKYKDISDDFKTYFKKQETYAFYYSSDPAVLMCHLRDYAYACCHQLAFLKSQCSRNKINGGWRDCQYGRDAKMPSPLQAFMTDASHSKFNAHPFDPCNICLKSRVTMGFRNEDLPNDPQTGKHLHTILSPTCVGNDPLLTLASYLNCLTQRTPRTTGELVSFFHNFGNELHDVSSDLSKLGTALSKPHGHCPDWDCLGDADLRVIRNARGSATPNSNSNHNHDKDHPKTLSTMLGCGITNANCTRLLSPITYQAYALYSPSFAHTYLSWAVYLPDRLHESLEKLSVDLRGHDNTKCTSLYACQGAMPLLYTHGFTPPDGSPQPSLTCSKVIDKLEQVVAGEPIANLMTAMDAFLYRVRGPFIYTQLTLLSVAMVFLAHTMLYRLDVLRIRSHLLTTRASHLIDVKALLTHGRKMLSLYRNVDYFDDEPMGRLGLSQ</sequence>
<feature type="compositionally biased region" description="Polar residues" evidence="1">
    <location>
        <begin position="645"/>
        <end position="662"/>
    </location>
</feature>
<dbReference type="VEuPathDB" id="PiroplasmaDB:BOVATA_010680"/>
<feature type="region of interest" description="Disordered" evidence="1">
    <location>
        <begin position="1221"/>
        <end position="1247"/>
    </location>
</feature>
<feature type="compositionally biased region" description="Pro residues" evidence="1">
    <location>
        <begin position="562"/>
        <end position="581"/>
    </location>
</feature>
<feature type="compositionally biased region" description="Basic and acidic residues" evidence="1">
    <location>
        <begin position="842"/>
        <end position="877"/>
    </location>
</feature>
<comment type="caution">
    <text evidence="3">The sequence shown here is derived from an EMBL/GenBank/DDBJ whole genome shotgun (WGS) entry which is preliminary data.</text>
</comment>
<protein>
    <submittedName>
        <fullName evidence="3">Ribosome binding protein</fullName>
    </submittedName>
</protein>
<dbReference type="RefSeq" id="XP_028865818.1">
    <property type="nucleotide sequence ID" value="XM_029009985.1"/>
</dbReference>
<feature type="region of interest" description="Disordered" evidence="1">
    <location>
        <begin position="842"/>
        <end position="903"/>
    </location>
</feature>
<feature type="compositionally biased region" description="Pro residues" evidence="1">
    <location>
        <begin position="753"/>
        <end position="767"/>
    </location>
</feature>
<evidence type="ECO:0000313" key="3">
    <source>
        <dbReference type="EMBL" id="GBE59575.1"/>
    </source>
</evidence>
<name>A0A2H6K9A6_9APIC</name>
<feature type="compositionally biased region" description="Low complexity" evidence="1">
    <location>
        <begin position="502"/>
        <end position="537"/>
    </location>
</feature>
<feature type="compositionally biased region" description="Basic and acidic residues" evidence="1">
    <location>
        <begin position="888"/>
        <end position="903"/>
    </location>
</feature>
<keyword evidence="2" id="KW-0472">Membrane</keyword>
<dbReference type="GeneID" id="39873345"/>